<reference evidence="2 3" key="1">
    <citation type="submission" date="2018-11" db="EMBL/GenBank/DDBJ databases">
        <title>Gemmobacter sp. nov., YIM 102744-1 draft genome.</title>
        <authorList>
            <person name="Li G."/>
            <person name="Jiang Y."/>
        </authorList>
    </citation>
    <scope>NUCLEOTIDE SEQUENCE [LARGE SCALE GENOMIC DNA]</scope>
    <source>
        <strain evidence="2 3">YIM 102744-1</strain>
    </source>
</reference>
<keyword evidence="1" id="KW-1133">Transmembrane helix</keyword>
<dbReference type="GO" id="GO:0016020">
    <property type="term" value="C:membrane"/>
    <property type="evidence" value="ECO:0007669"/>
    <property type="project" value="InterPro"/>
</dbReference>
<feature type="transmembrane region" description="Helical" evidence="1">
    <location>
        <begin position="12"/>
        <end position="32"/>
    </location>
</feature>
<feature type="transmembrane region" description="Helical" evidence="1">
    <location>
        <begin position="249"/>
        <end position="268"/>
    </location>
</feature>
<feature type="transmembrane region" description="Helical" evidence="1">
    <location>
        <begin position="339"/>
        <end position="356"/>
    </location>
</feature>
<dbReference type="InterPro" id="IPR007820">
    <property type="entry name" value="AbrB_fam"/>
</dbReference>
<dbReference type="EMBL" id="RRAZ01000016">
    <property type="protein sequence ID" value="RRH73824.1"/>
    <property type="molecule type" value="Genomic_DNA"/>
</dbReference>
<feature type="transmembrane region" description="Helical" evidence="1">
    <location>
        <begin position="150"/>
        <end position="175"/>
    </location>
</feature>
<feature type="transmembrane region" description="Helical" evidence="1">
    <location>
        <begin position="94"/>
        <end position="113"/>
    </location>
</feature>
<accession>A0A3P3DJ31</accession>
<dbReference type="AlphaFoldDB" id="A0A3P3DJ31"/>
<dbReference type="Proteomes" id="UP000282125">
    <property type="component" value="Unassembled WGS sequence"/>
</dbReference>
<name>A0A3P3DJ31_9RHOB</name>
<keyword evidence="1" id="KW-0472">Membrane</keyword>
<gene>
    <name evidence="2" type="ORF">EG244_12200</name>
</gene>
<dbReference type="GO" id="GO:0010468">
    <property type="term" value="P:regulation of gene expression"/>
    <property type="evidence" value="ECO:0007669"/>
    <property type="project" value="InterPro"/>
</dbReference>
<dbReference type="Pfam" id="PF05145">
    <property type="entry name" value="AbrB"/>
    <property type="match status" value="1"/>
</dbReference>
<dbReference type="PANTHER" id="PTHR38457">
    <property type="entry name" value="REGULATOR ABRB-RELATED"/>
    <property type="match status" value="1"/>
</dbReference>
<dbReference type="OrthoDB" id="7157734at2"/>
<evidence type="ECO:0000313" key="2">
    <source>
        <dbReference type="EMBL" id="RRH73824.1"/>
    </source>
</evidence>
<evidence type="ECO:0000313" key="3">
    <source>
        <dbReference type="Proteomes" id="UP000282125"/>
    </source>
</evidence>
<dbReference type="RefSeq" id="WP_124965274.1">
    <property type="nucleotide sequence ID" value="NZ_RRAZ01000016.1"/>
</dbReference>
<feature type="transmembrane region" description="Helical" evidence="1">
    <location>
        <begin position="280"/>
        <end position="301"/>
    </location>
</feature>
<dbReference type="PIRSF" id="PIRSF038991">
    <property type="entry name" value="Protein_AbrB"/>
    <property type="match status" value="1"/>
</dbReference>
<dbReference type="PANTHER" id="PTHR38457:SF1">
    <property type="entry name" value="REGULATOR ABRB-RELATED"/>
    <property type="match status" value="1"/>
</dbReference>
<feature type="transmembrane region" description="Helical" evidence="1">
    <location>
        <begin position="221"/>
        <end position="243"/>
    </location>
</feature>
<organism evidence="2 3">
    <name type="scientific">Falsigemmobacter faecalis</name>
    <dbReference type="NCBI Taxonomy" id="2488730"/>
    <lineage>
        <taxon>Bacteria</taxon>
        <taxon>Pseudomonadati</taxon>
        <taxon>Pseudomonadota</taxon>
        <taxon>Alphaproteobacteria</taxon>
        <taxon>Rhodobacterales</taxon>
        <taxon>Paracoccaceae</taxon>
        <taxon>Falsigemmobacter</taxon>
    </lineage>
</organism>
<keyword evidence="1" id="KW-0812">Transmembrane</keyword>
<feature type="transmembrane region" description="Helical" evidence="1">
    <location>
        <begin position="195"/>
        <end position="214"/>
    </location>
</feature>
<evidence type="ECO:0000256" key="1">
    <source>
        <dbReference type="SAM" id="Phobius"/>
    </source>
</evidence>
<proteinExistence type="predicted"/>
<sequence>MRLTDYLYGQRPAVVLATYALGLAGSLIAMALGLPLPMMLGSLVAVGLASALGVRFFGAHPGVPEKWRMVLLPIVGTAIGGGVPEDFIAQLMTWWPTVLAVFVYVPLAHYLGYQLYRRFGRTEPATAYFAAMPGGFIEAMEMGQERGADMAMLSILQFLRLILCILLVPILFSLISGHAVGSSAGVQMPGSAAPLGLWDIAILAFCAIAGFFGGRAIGLPAAVLVGPMALSGIAHAMGLTAAVPPGWTIQLTQFVVGTTLGMRFAGFALPRIWAAVKLSFVYIVMTLALALILALLLAPAAGQPVSAVVLAFAAGGVTEMALVAISLNLSAVYVTLHHVVRIIVTVFLGRFGWSLLRKAAD</sequence>
<feature type="transmembrane region" description="Helical" evidence="1">
    <location>
        <begin position="307"/>
        <end position="327"/>
    </location>
</feature>
<protein>
    <submittedName>
        <fullName evidence="2">AbrB family transcriptional regulator</fullName>
    </submittedName>
</protein>
<keyword evidence="3" id="KW-1185">Reference proteome</keyword>
<comment type="caution">
    <text evidence="2">The sequence shown here is derived from an EMBL/GenBank/DDBJ whole genome shotgun (WGS) entry which is preliminary data.</text>
</comment>